<dbReference type="EC" id="4.2.1.6" evidence="3"/>
<dbReference type="SMART" id="SM00922">
    <property type="entry name" value="MR_MLE"/>
    <property type="match status" value="1"/>
</dbReference>
<gene>
    <name evidence="3" type="ORF">YM304_29370</name>
</gene>
<dbReference type="GO" id="GO:0008869">
    <property type="term" value="F:galactonate dehydratase activity"/>
    <property type="evidence" value="ECO:0007669"/>
    <property type="project" value="UniProtKB-EC"/>
</dbReference>
<feature type="domain" description="Mandelate racemase/muconate lactonizing enzyme C-terminal" evidence="2">
    <location>
        <begin position="144"/>
        <end position="253"/>
    </location>
</feature>
<dbReference type="PANTHER" id="PTHR48080:SF2">
    <property type="entry name" value="D-GALACTONATE DEHYDRATASE"/>
    <property type="match status" value="1"/>
</dbReference>
<evidence type="ECO:0000313" key="3">
    <source>
        <dbReference type="EMBL" id="BAN03251.1"/>
    </source>
</evidence>
<evidence type="ECO:0000256" key="1">
    <source>
        <dbReference type="ARBA" id="ARBA00023239"/>
    </source>
</evidence>
<keyword evidence="1 3" id="KW-0456">Lyase</keyword>
<dbReference type="Pfam" id="PF13378">
    <property type="entry name" value="MR_MLE_C"/>
    <property type="match status" value="1"/>
</dbReference>
<dbReference type="InterPro" id="IPR036849">
    <property type="entry name" value="Enolase-like_C_sf"/>
</dbReference>
<evidence type="ECO:0000259" key="2">
    <source>
        <dbReference type="SMART" id="SM00922"/>
    </source>
</evidence>
<dbReference type="InterPro" id="IPR013341">
    <property type="entry name" value="Mandelate_racemase_N_dom"/>
</dbReference>
<dbReference type="EMBL" id="AP012057">
    <property type="protein sequence ID" value="BAN03251.1"/>
    <property type="molecule type" value="Genomic_DNA"/>
</dbReference>
<dbReference type="KEGG" id="aym:YM304_29370"/>
<reference evidence="3 4" key="1">
    <citation type="journal article" date="2013" name="Int. J. Syst. Evol. Microbiol.">
        <title>Ilumatobacter nonamiense sp. nov. and Ilumatobacter coccineum sp. nov., isolated from seashore sand.</title>
        <authorList>
            <person name="Matsumoto A."/>
            <person name="Kasai H."/>
            <person name="Matsuo Y."/>
            <person name="Shizuri Y."/>
            <person name="Ichikawa N."/>
            <person name="Fujita N."/>
            <person name="Omura S."/>
            <person name="Takahashi Y."/>
        </authorList>
    </citation>
    <scope>NUCLEOTIDE SEQUENCE [LARGE SCALE GENOMIC DNA]</scope>
    <source>
        <strain evidence="4">NBRC 103263 / KCTC 29153 / YM16-304</strain>
    </source>
</reference>
<dbReference type="SUPFAM" id="SSF54826">
    <property type="entry name" value="Enolase N-terminal domain-like"/>
    <property type="match status" value="1"/>
</dbReference>
<dbReference type="Proteomes" id="UP000011863">
    <property type="component" value="Chromosome"/>
</dbReference>
<dbReference type="OrthoDB" id="9802699at2"/>
<sequence>MKISDVTTFVIKNPPPAFGGKYFIVVKVTTDTGIVGYGEIYAATFGPHTIKAMVDDVAARWVFDQDPSQIELMWRRIYSSGYSLRPDPTLVGIMSGIEMACWDIVGKEVGKPIADLLGGRVHDRLRTYTYLYPSAGWREVYTNPEHAAARAVNEVERGFTALKFDPAGPYTAFDGHQPSLDDLALSTQMISAIKGAVGTKADLLFGTHGQFTASGAIRMAKAIEPYGPLWFEEPTAPDQPEEMAKVARQTTIPIATGERLTTISEFAALARHGAASIWQPNLGRCGGILAGKKIAAIAEANGCQIAPHLYSGPILGAANVQLAATLPNLLIIEGIREWGGFHADLLTTPIQWEEGYVIPSREPGLGVELNEEVALANPWPDGDGGPLHLSMEPTPIR</sequence>
<name>A0A6C7E9X2_ILUCY</name>
<dbReference type="PANTHER" id="PTHR48080">
    <property type="entry name" value="D-GALACTONATE DEHYDRATASE-RELATED"/>
    <property type="match status" value="1"/>
</dbReference>
<proteinExistence type="predicted"/>
<dbReference type="InterPro" id="IPR029017">
    <property type="entry name" value="Enolase-like_N"/>
</dbReference>
<dbReference type="AlphaFoldDB" id="A0A6C7E9X2"/>
<dbReference type="Gene3D" id="3.20.20.120">
    <property type="entry name" value="Enolase-like C-terminal domain"/>
    <property type="match status" value="1"/>
</dbReference>
<keyword evidence="4" id="KW-1185">Reference proteome</keyword>
<dbReference type="InterPro" id="IPR029065">
    <property type="entry name" value="Enolase_C-like"/>
</dbReference>
<dbReference type="CDD" id="cd03316">
    <property type="entry name" value="MR_like"/>
    <property type="match status" value="1"/>
</dbReference>
<dbReference type="Gene3D" id="3.30.390.10">
    <property type="entry name" value="Enolase-like, N-terminal domain"/>
    <property type="match status" value="1"/>
</dbReference>
<accession>A0A6C7E9X2</accession>
<dbReference type="InterPro" id="IPR034593">
    <property type="entry name" value="DgoD-like"/>
</dbReference>
<dbReference type="InterPro" id="IPR013342">
    <property type="entry name" value="Mandelate_racemase_C"/>
</dbReference>
<dbReference type="SUPFAM" id="SSF51604">
    <property type="entry name" value="Enolase C-terminal domain-like"/>
    <property type="match status" value="1"/>
</dbReference>
<evidence type="ECO:0000313" key="4">
    <source>
        <dbReference type="Proteomes" id="UP000011863"/>
    </source>
</evidence>
<organism evidence="3 4">
    <name type="scientific">Ilumatobacter coccineus (strain NBRC 103263 / KCTC 29153 / YM16-304)</name>
    <dbReference type="NCBI Taxonomy" id="1313172"/>
    <lineage>
        <taxon>Bacteria</taxon>
        <taxon>Bacillati</taxon>
        <taxon>Actinomycetota</taxon>
        <taxon>Acidimicrobiia</taxon>
        <taxon>Acidimicrobiales</taxon>
        <taxon>Ilumatobacteraceae</taxon>
        <taxon>Ilumatobacter</taxon>
    </lineage>
</organism>
<protein>
    <submittedName>
        <fullName evidence="3">Putative galactonate dehydratase</fullName>
        <ecNumber evidence="3">4.2.1.6</ecNumber>
    </submittedName>
</protein>
<dbReference type="RefSeq" id="WP_015442498.1">
    <property type="nucleotide sequence ID" value="NC_020520.1"/>
</dbReference>
<dbReference type="Pfam" id="PF02746">
    <property type="entry name" value="MR_MLE_N"/>
    <property type="match status" value="1"/>
</dbReference>